<keyword evidence="1" id="KW-1133">Transmembrane helix</keyword>
<keyword evidence="1" id="KW-0812">Transmembrane</keyword>
<evidence type="ECO:0000256" key="1">
    <source>
        <dbReference type="SAM" id="Phobius"/>
    </source>
</evidence>
<feature type="transmembrane region" description="Helical" evidence="1">
    <location>
        <begin position="12"/>
        <end position="37"/>
    </location>
</feature>
<reference evidence="2 3" key="1">
    <citation type="submission" date="2018-06" db="EMBL/GenBank/DDBJ databases">
        <authorList>
            <consortium name="Pathogen Informatics"/>
            <person name="Doyle S."/>
        </authorList>
    </citation>
    <scope>NUCLEOTIDE SEQUENCE [LARGE SCALE GENOMIC DNA]</scope>
    <source>
        <strain evidence="2 3">NCTC12264</strain>
    </source>
</reference>
<name>A0A381F3M7_CAMUP</name>
<sequence length="151" mass="18146">MTKKIKQFWKRHYKTIALVFQFIAFAVCLFFSFYAFLNPSFEKLTVEQIANKTTYILISMAIIFSLFLFFTYEHKNQKILELLKTYSSSVCVIIIMFYYFVEKYEDNSEGNKDMNEIFSLPYKFLFILTIFIIFYLIKVAFFNDKNNNNSV</sequence>
<feature type="transmembrane region" description="Helical" evidence="1">
    <location>
        <begin position="121"/>
        <end position="141"/>
    </location>
</feature>
<organism evidence="2 3">
    <name type="scientific">Campylobacter upsaliensis</name>
    <dbReference type="NCBI Taxonomy" id="28080"/>
    <lineage>
        <taxon>Bacteria</taxon>
        <taxon>Pseudomonadati</taxon>
        <taxon>Campylobacterota</taxon>
        <taxon>Epsilonproteobacteria</taxon>
        <taxon>Campylobacterales</taxon>
        <taxon>Campylobacteraceae</taxon>
        <taxon>Campylobacter</taxon>
    </lineage>
</organism>
<evidence type="ECO:0000313" key="2">
    <source>
        <dbReference type="EMBL" id="SUX41165.1"/>
    </source>
</evidence>
<dbReference type="Proteomes" id="UP000254161">
    <property type="component" value="Unassembled WGS sequence"/>
</dbReference>
<keyword evidence="1" id="KW-0472">Membrane</keyword>
<evidence type="ECO:0000313" key="3">
    <source>
        <dbReference type="Proteomes" id="UP000254161"/>
    </source>
</evidence>
<dbReference type="EMBL" id="UFUZ01000003">
    <property type="protein sequence ID" value="SUX41165.1"/>
    <property type="molecule type" value="Genomic_DNA"/>
</dbReference>
<feature type="transmembrane region" description="Helical" evidence="1">
    <location>
        <begin position="49"/>
        <end position="70"/>
    </location>
</feature>
<protein>
    <submittedName>
        <fullName evidence="2">Uncharacterized protein</fullName>
    </submittedName>
</protein>
<accession>A0A381F3M7</accession>
<dbReference type="AlphaFoldDB" id="A0A381F3M7"/>
<feature type="transmembrane region" description="Helical" evidence="1">
    <location>
        <begin position="82"/>
        <end position="101"/>
    </location>
</feature>
<dbReference type="RefSeq" id="WP_004276326.1">
    <property type="nucleotide sequence ID" value="NZ_JANKIR010000022.1"/>
</dbReference>
<gene>
    <name evidence="2" type="ORF">NCTC12264_01983</name>
</gene>
<proteinExistence type="predicted"/>